<evidence type="ECO:0000313" key="3">
    <source>
        <dbReference type="Proteomes" id="UP000325141"/>
    </source>
</evidence>
<reference evidence="2 3" key="1">
    <citation type="submission" date="2019-09" db="EMBL/GenBank/DDBJ databases">
        <title>Genome sequence and assembly of Flavobacterium sp.</title>
        <authorList>
            <person name="Chhetri G."/>
        </authorList>
    </citation>
    <scope>NUCLEOTIDE SEQUENCE [LARGE SCALE GENOMIC DNA]</scope>
    <source>
        <strain evidence="2 3">SNL9</strain>
    </source>
</reference>
<keyword evidence="1" id="KW-1133">Transmembrane helix</keyword>
<dbReference type="AlphaFoldDB" id="A0A5M6CH60"/>
<dbReference type="Proteomes" id="UP000325141">
    <property type="component" value="Unassembled WGS sequence"/>
</dbReference>
<protein>
    <submittedName>
        <fullName evidence="2">Uncharacterized protein</fullName>
    </submittedName>
</protein>
<evidence type="ECO:0000256" key="1">
    <source>
        <dbReference type="SAM" id="Phobius"/>
    </source>
</evidence>
<keyword evidence="1" id="KW-0472">Membrane</keyword>
<dbReference type="RefSeq" id="WP_150012580.1">
    <property type="nucleotide sequence ID" value="NZ_VWSG01000006.1"/>
</dbReference>
<gene>
    <name evidence="2" type="ORF">F0460_09465</name>
</gene>
<accession>A0A5M6CH60</accession>
<keyword evidence="3" id="KW-1185">Reference proteome</keyword>
<name>A0A5M6CH60_9FLAO</name>
<proteinExistence type="predicted"/>
<feature type="transmembrane region" description="Helical" evidence="1">
    <location>
        <begin position="41"/>
        <end position="62"/>
    </location>
</feature>
<organism evidence="2 3">
    <name type="scientific">Paenimyroides baculatum</name>
    <dbReference type="NCBI Taxonomy" id="2608000"/>
    <lineage>
        <taxon>Bacteria</taxon>
        <taxon>Pseudomonadati</taxon>
        <taxon>Bacteroidota</taxon>
        <taxon>Flavobacteriia</taxon>
        <taxon>Flavobacteriales</taxon>
        <taxon>Flavobacteriaceae</taxon>
        <taxon>Paenimyroides</taxon>
    </lineage>
</organism>
<keyword evidence="1" id="KW-0812">Transmembrane</keyword>
<sequence length="63" mass="7003">MNGTQTTTCTDMASGTELLTPHTFIMEKPPKSKKKDIISKIGSLAITLKIFVEIIEFILTYVN</sequence>
<evidence type="ECO:0000313" key="2">
    <source>
        <dbReference type="EMBL" id="KAA5534326.1"/>
    </source>
</evidence>
<dbReference type="EMBL" id="VWSG01000006">
    <property type="protein sequence ID" value="KAA5534326.1"/>
    <property type="molecule type" value="Genomic_DNA"/>
</dbReference>
<comment type="caution">
    <text evidence="2">The sequence shown here is derived from an EMBL/GenBank/DDBJ whole genome shotgun (WGS) entry which is preliminary data.</text>
</comment>